<dbReference type="Proteomes" id="UP000285951">
    <property type="component" value="Unassembled WGS sequence"/>
</dbReference>
<dbReference type="Pfam" id="PF11127">
    <property type="entry name" value="YgaP-like_TM"/>
    <property type="match status" value="1"/>
</dbReference>
<reference evidence="3 6" key="2">
    <citation type="submission" date="2019-12" db="EMBL/GenBank/DDBJ databases">
        <title>Draft genome sequence of Labilibaculum sp. strain 44 isolated from deep waters of Black Sea.</title>
        <authorList>
            <person name="Yadav S."/>
            <person name="Villanueva L."/>
        </authorList>
    </citation>
    <scope>NUCLEOTIDE SEQUENCE [LARGE SCALE GENOMIC DNA]</scope>
    <source>
        <strain evidence="3 6">44</strain>
    </source>
</reference>
<feature type="transmembrane region" description="Helical" evidence="1">
    <location>
        <begin position="35"/>
        <end position="61"/>
    </location>
</feature>
<accession>A0A425Y711</accession>
<gene>
    <name evidence="4" type="ORF">DWB62_012135</name>
    <name evidence="3" type="ORF">GNY23_12135</name>
</gene>
<dbReference type="OrthoDB" id="9804804at2"/>
<comment type="caution">
    <text evidence="3">The sequence shown here is derived from an EMBL/GenBank/DDBJ whole genome shotgun (WGS) entry which is preliminary data.</text>
</comment>
<evidence type="ECO:0000256" key="1">
    <source>
        <dbReference type="SAM" id="Phobius"/>
    </source>
</evidence>
<evidence type="ECO:0000313" key="6">
    <source>
        <dbReference type="Proteomes" id="UP000462449"/>
    </source>
</evidence>
<keyword evidence="5" id="KW-1185">Reference proteome</keyword>
<dbReference type="EMBL" id="WOTW01000027">
    <property type="protein sequence ID" value="MUP38565.1"/>
    <property type="molecule type" value="Genomic_DNA"/>
</dbReference>
<feature type="transmembrane region" description="Helical" evidence="1">
    <location>
        <begin position="12"/>
        <end position="29"/>
    </location>
</feature>
<dbReference type="InterPro" id="IPR021309">
    <property type="entry name" value="YgaP-like_TM"/>
</dbReference>
<keyword evidence="1" id="KW-0472">Membrane</keyword>
<feature type="domain" description="Inner membrane protein YgaP-like transmembrane" evidence="2">
    <location>
        <begin position="1"/>
        <end position="65"/>
    </location>
</feature>
<dbReference type="AlphaFoldDB" id="A0A425Y711"/>
<evidence type="ECO:0000313" key="5">
    <source>
        <dbReference type="Proteomes" id="UP000285951"/>
    </source>
</evidence>
<protein>
    <submittedName>
        <fullName evidence="3">DUF2892 domain-containing protein</fullName>
    </submittedName>
</protein>
<reference evidence="4 5" key="1">
    <citation type="submission" date="2019-11" db="EMBL/GenBank/DDBJ databases">
        <title>Draft genome sequence of Labilibaculum sp. strain SYP isolated from Black Sea.</title>
        <authorList>
            <person name="Yadav S."/>
            <person name="Villanueva L."/>
        </authorList>
    </citation>
    <scope>NUCLEOTIDE SEQUENCE [LARGE SCALE GENOMIC DNA]</scope>
    <source>
        <strain evidence="4 5">44</strain>
    </source>
</reference>
<organism evidence="3 6">
    <name type="scientific">Labilibaculum euxinus</name>
    <dbReference type="NCBI Taxonomy" id="2686357"/>
    <lineage>
        <taxon>Bacteria</taxon>
        <taxon>Pseudomonadati</taxon>
        <taxon>Bacteroidota</taxon>
        <taxon>Bacteroidia</taxon>
        <taxon>Marinilabiliales</taxon>
        <taxon>Marinifilaceae</taxon>
        <taxon>Labilibaculum</taxon>
    </lineage>
</organism>
<dbReference type="RefSeq" id="WP_124993768.1">
    <property type="nucleotide sequence ID" value="NZ_JAVCNR010000008.1"/>
</dbReference>
<proteinExistence type="predicted"/>
<dbReference type="Proteomes" id="UP000462449">
    <property type="component" value="Unassembled WGS sequence"/>
</dbReference>
<evidence type="ECO:0000313" key="4">
    <source>
        <dbReference type="EMBL" id="MVB07770.1"/>
    </source>
</evidence>
<keyword evidence="1" id="KW-0812">Transmembrane</keyword>
<sequence length="71" mass="7826">MKKNMGKTDRILRVIIALILATLYFTDMITGTIGIVVLVFAGIMFLTSLIGSCPPYGLFGINTCKIEEQKK</sequence>
<evidence type="ECO:0000259" key="2">
    <source>
        <dbReference type="Pfam" id="PF11127"/>
    </source>
</evidence>
<evidence type="ECO:0000313" key="3">
    <source>
        <dbReference type="EMBL" id="MUP38565.1"/>
    </source>
</evidence>
<dbReference type="EMBL" id="QTZN02000027">
    <property type="protein sequence ID" value="MVB07770.1"/>
    <property type="molecule type" value="Genomic_DNA"/>
</dbReference>
<name>A0A425Y711_9BACT</name>
<keyword evidence="1" id="KW-1133">Transmembrane helix</keyword>